<comment type="subcellular location">
    <subcellularLocation>
        <location evidence="1">Membrane</location>
        <topology evidence="1">Multi-pass membrane protein</topology>
    </subcellularLocation>
</comment>
<keyword evidence="5 13" id="KW-1133">Transmembrane helix</keyword>
<reference evidence="14" key="1">
    <citation type="submission" date="2022-03" db="EMBL/GenBank/DDBJ databases">
        <authorList>
            <person name="Martin C."/>
        </authorList>
    </citation>
    <scope>NUCLEOTIDE SEQUENCE</scope>
</reference>
<dbReference type="EMBL" id="CAIIXF020000007">
    <property type="protein sequence ID" value="CAH1788881.1"/>
    <property type="molecule type" value="Genomic_DNA"/>
</dbReference>
<feature type="transmembrane region" description="Helical" evidence="13">
    <location>
        <begin position="76"/>
        <end position="96"/>
    </location>
</feature>
<evidence type="ECO:0000256" key="13">
    <source>
        <dbReference type="SAM" id="Phobius"/>
    </source>
</evidence>
<evidence type="ECO:0000256" key="10">
    <source>
        <dbReference type="ARBA" id="ARBA00023303"/>
    </source>
</evidence>
<keyword evidence="10 11" id="KW-0407">Ion channel</keyword>
<evidence type="ECO:0000256" key="4">
    <source>
        <dbReference type="ARBA" id="ARBA00022692"/>
    </source>
</evidence>
<evidence type="ECO:0000256" key="2">
    <source>
        <dbReference type="ARBA" id="ARBA00022448"/>
    </source>
</evidence>
<dbReference type="PANTHER" id="PTHR11690:SF248">
    <property type="entry name" value="PICKPOCKET 17, ISOFORM A"/>
    <property type="match status" value="1"/>
</dbReference>
<evidence type="ECO:0000256" key="8">
    <source>
        <dbReference type="ARBA" id="ARBA00023136"/>
    </source>
</evidence>
<dbReference type="PRINTS" id="PR01078">
    <property type="entry name" value="AMINACHANNEL"/>
</dbReference>
<dbReference type="InterPro" id="IPR001873">
    <property type="entry name" value="ENaC"/>
</dbReference>
<evidence type="ECO:0000313" key="15">
    <source>
        <dbReference type="Proteomes" id="UP000749559"/>
    </source>
</evidence>
<dbReference type="Proteomes" id="UP000749559">
    <property type="component" value="Unassembled WGS sequence"/>
</dbReference>
<dbReference type="GO" id="GO:0015280">
    <property type="term" value="F:ligand-gated sodium channel activity"/>
    <property type="evidence" value="ECO:0007669"/>
    <property type="project" value="TreeGrafter"/>
</dbReference>
<evidence type="ECO:0000256" key="9">
    <source>
        <dbReference type="ARBA" id="ARBA00023201"/>
    </source>
</evidence>
<evidence type="ECO:0000256" key="6">
    <source>
        <dbReference type="ARBA" id="ARBA00023053"/>
    </source>
</evidence>
<evidence type="ECO:0000256" key="7">
    <source>
        <dbReference type="ARBA" id="ARBA00023065"/>
    </source>
</evidence>
<organism evidence="14 15">
    <name type="scientific">Owenia fusiformis</name>
    <name type="common">Polychaete worm</name>
    <dbReference type="NCBI Taxonomy" id="6347"/>
    <lineage>
        <taxon>Eukaryota</taxon>
        <taxon>Metazoa</taxon>
        <taxon>Spiralia</taxon>
        <taxon>Lophotrochozoa</taxon>
        <taxon>Annelida</taxon>
        <taxon>Polychaeta</taxon>
        <taxon>Sedentaria</taxon>
        <taxon>Canalipalpata</taxon>
        <taxon>Sabellida</taxon>
        <taxon>Oweniida</taxon>
        <taxon>Oweniidae</taxon>
        <taxon>Owenia</taxon>
    </lineage>
</organism>
<gene>
    <name evidence="14" type="ORF">OFUS_LOCUS14332</name>
</gene>
<feature type="compositionally biased region" description="Basic and acidic residues" evidence="12">
    <location>
        <begin position="10"/>
        <end position="23"/>
    </location>
</feature>
<keyword evidence="6" id="KW-0915">Sodium</keyword>
<feature type="region of interest" description="Disordered" evidence="12">
    <location>
        <begin position="1"/>
        <end position="23"/>
    </location>
</feature>
<keyword evidence="15" id="KW-1185">Reference proteome</keyword>
<comment type="similarity">
    <text evidence="11">Belongs to the amiloride-sensitive sodium channel (TC 1.A.6) family.</text>
</comment>
<dbReference type="AlphaFoldDB" id="A0A8J1UH60"/>
<evidence type="ECO:0000256" key="5">
    <source>
        <dbReference type="ARBA" id="ARBA00022989"/>
    </source>
</evidence>
<dbReference type="GO" id="GO:0005886">
    <property type="term" value="C:plasma membrane"/>
    <property type="evidence" value="ECO:0007669"/>
    <property type="project" value="TreeGrafter"/>
</dbReference>
<proteinExistence type="inferred from homology"/>
<dbReference type="Pfam" id="PF00858">
    <property type="entry name" value="ASC"/>
    <property type="match status" value="1"/>
</dbReference>
<keyword evidence="2 11" id="KW-0813">Transport</keyword>
<dbReference type="PANTHER" id="PTHR11690">
    <property type="entry name" value="AMILORIDE-SENSITIVE SODIUM CHANNEL-RELATED"/>
    <property type="match status" value="1"/>
</dbReference>
<protein>
    <submittedName>
        <fullName evidence="14">Uncharacterized protein</fullName>
    </submittedName>
</protein>
<evidence type="ECO:0000256" key="11">
    <source>
        <dbReference type="RuleBase" id="RU000679"/>
    </source>
</evidence>
<dbReference type="Gene3D" id="2.60.470.10">
    <property type="entry name" value="Acid-sensing ion channels like domains"/>
    <property type="match status" value="1"/>
</dbReference>
<dbReference type="Gene3D" id="1.10.287.770">
    <property type="entry name" value="YojJ-like"/>
    <property type="match status" value="1"/>
</dbReference>
<accession>A0A8J1UH60</accession>
<keyword evidence="8 13" id="KW-0472">Membrane</keyword>
<keyword evidence="7 11" id="KW-0406">Ion transport</keyword>
<keyword evidence="4 11" id="KW-0812">Transmembrane</keyword>
<evidence type="ECO:0000256" key="3">
    <source>
        <dbReference type="ARBA" id="ARBA00022461"/>
    </source>
</evidence>
<name>A0A8J1UH60_OWEFU</name>
<sequence>MWQLNTNHTNNEKLKEENSKDGKFNDDLTNDSIIIKQKFPVESKNGTISLKEYLYDWVDNCVLHGIKNIRASKNTFHGLFWLIAVLNFTVCFVFFGKHQVTLFISKPVKQIQTIEKSQIEFPTITICPINTYSQRNMDRIRGNSSTTTSTFFENIQKMPFSQDDAAFSSSSVGTTRQFAYTNIYYSELQQSGHQAKDFIVSCRYKNRGCTYKDFKLLESVMYQNCYSFKANDSVDIAVETMGLSLVLFTEDEVHSDVMKGGGKYKRNAYSEAGKPSDYGAGVKVFIHPPGTPIDVAAGGITAAVGMTTDIGVNVENIKWLDDPYPNQACVPSTEIEHHHNDTYSQETCFSNCVQDFLKETCGCGSISYAGTPAESPPEEMCGNFANISALTFYAYATGILEWVCLLKNQEQFNASSKAECNCPPPCDQITYKPTISQGVFLPSSYQYSFLERLTGTACPEDSSDLPKYYSLLMGAVMDENGKKVDCNKALETILAEELVSKNFLRVNVKFESTLVSTTTMTPDYTGSDLFSDLGGTLGLCLGGSMVGVVEICELLVGLFLKTLRKIKVSTVKPINKAIKTAW</sequence>
<dbReference type="OrthoDB" id="6021021at2759"/>
<keyword evidence="9 11" id="KW-0739">Sodium transport</keyword>
<comment type="caution">
    <text evidence="14">The sequence shown here is derived from an EMBL/GenBank/DDBJ whole genome shotgun (WGS) entry which is preliminary data.</text>
</comment>
<evidence type="ECO:0000313" key="14">
    <source>
        <dbReference type="EMBL" id="CAH1788881.1"/>
    </source>
</evidence>
<evidence type="ECO:0000256" key="1">
    <source>
        <dbReference type="ARBA" id="ARBA00004141"/>
    </source>
</evidence>
<keyword evidence="3 11" id="KW-0894">Sodium channel</keyword>
<evidence type="ECO:0000256" key="12">
    <source>
        <dbReference type="SAM" id="MobiDB-lite"/>
    </source>
</evidence>